<keyword evidence="6 15" id="KW-1133">Transmembrane helix</keyword>
<comment type="subcellular location">
    <subcellularLocation>
        <location evidence="1">Membrane</location>
        <topology evidence="1">Multi-pass membrane protein</topology>
    </subcellularLocation>
</comment>
<dbReference type="PANTHER" id="PTHR11690:SF282">
    <property type="entry name" value="DEGENERIN-LIKE PROTEIN ASIC-1"/>
    <property type="match status" value="1"/>
</dbReference>
<evidence type="ECO:0000313" key="16">
    <source>
        <dbReference type="Proteomes" id="UP000887540"/>
    </source>
</evidence>
<feature type="compositionally biased region" description="Polar residues" evidence="14">
    <location>
        <begin position="114"/>
        <end position="124"/>
    </location>
</feature>
<dbReference type="PANTHER" id="PTHR11690">
    <property type="entry name" value="AMILORIDE-SENSITIVE SODIUM CHANNEL-RELATED"/>
    <property type="match status" value="1"/>
</dbReference>
<evidence type="ECO:0000256" key="2">
    <source>
        <dbReference type="ARBA" id="ARBA00007193"/>
    </source>
</evidence>
<evidence type="ECO:0000256" key="8">
    <source>
        <dbReference type="ARBA" id="ARBA00023065"/>
    </source>
</evidence>
<evidence type="ECO:0000256" key="9">
    <source>
        <dbReference type="ARBA" id="ARBA00023136"/>
    </source>
</evidence>
<dbReference type="Pfam" id="PF00858">
    <property type="entry name" value="ASC"/>
    <property type="match status" value="1"/>
</dbReference>
<name>A0A914C7M3_9BILA</name>
<keyword evidence="9 15" id="KW-0472">Membrane</keyword>
<reference evidence="17" key="1">
    <citation type="submission" date="2022-11" db="UniProtKB">
        <authorList>
            <consortium name="WormBaseParasite"/>
        </authorList>
    </citation>
    <scope>IDENTIFICATION</scope>
</reference>
<evidence type="ECO:0000256" key="6">
    <source>
        <dbReference type="ARBA" id="ARBA00022989"/>
    </source>
</evidence>
<keyword evidence="10" id="KW-0325">Glycoprotein</keyword>
<keyword evidence="4 13" id="KW-0894">Sodium channel</keyword>
<protein>
    <submittedName>
        <fullName evidence="17">Uncharacterized protein</fullName>
    </submittedName>
</protein>
<keyword evidence="12 13" id="KW-0407">Ion channel</keyword>
<evidence type="ECO:0000256" key="13">
    <source>
        <dbReference type="RuleBase" id="RU000679"/>
    </source>
</evidence>
<proteinExistence type="inferred from homology"/>
<dbReference type="PRINTS" id="PR01078">
    <property type="entry name" value="AMINACHANNEL"/>
</dbReference>
<dbReference type="AlphaFoldDB" id="A0A914C7M3"/>
<dbReference type="Proteomes" id="UP000887540">
    <property type="component" value="Unplaced"/>
</dbReference>
<dbReference type="InterPro" id="IPR001873">
    <property type="entry name" value="ENaC"/>
</dbReference>
<evidence type="ECO:0000256" key="14">
    <source>
        <dbReference type="SAM" id="MobiDB-lite"/>
    </source>
</evidence>
<feature type="compositionally biased region" description="Basic and acidic residues" evidence="14">
    <location>
        <begin position="97"/>
        <end position="113"/>
    </location>
</feature>
<feature type="region of interest" description="Disordered" evidence="14">
    <location>
        <begin position="97"/>
        <end position="124"/>
    </location>
</feature>
<evidence type="ECO:0000256" key="4">
    <source>
        <dbReference type="ARBA" id="ARBA00022461"/>
    </source>
</evidence>
<dbReference type="WBParaSite" id="ACRNAN_Path_488.g1824.t1">
    <property type="protein sequence ID" value="ACRNAN_Path_488.g1824.t1"/>
    <property type="gene ID" value="ACRNAN_Path_488.g1824"/>
</dbReference>
<evidence type="ECO:0000256" key="15">
    <source>
        <dbReference type="SAM" id="Phobius"/>
    </source>
</evidence>
<keyword evidence="5 13" id="KW-0812">Transmembrane</keyword>
<comment type="similarity">
    <text evidence="2 13">Belongs to the amiloride-sensitive sodium channel (TC 1.A.6) family.</text>
</comment>
<keyword evidence="3 13" id="KW-0813">Transport</keyword>
<accession>A0A914C7M3</accession>
<evidence type="ECO:0000313" key="17">
    <source>
        <dbReference type="WBParaSite" id="ACRNAN_Path_488.g1824.t1"/>
    </source>
</evidence>
<evidence type="ECO:0000256" key="10">
    <source>
        <dbReference type="ARBA" id="ARBA00023180"/>
    </source>
</evidence>
<evidence type="ECO:0000256" key="5">
    <source>
        <dbReference type="ARBA" id="ARBA00022692"/>
    </source>
</evidence>
<evidence type="ECO:0000256" key="3">
    <source>
        <dbReference type="ARBA" id="ARBA00022448"/>
    </source>
</evidence>
<evidence type="ECO:0000256" key="12">
    <source>
        <dbReference type="ARBA" id="ARBA00023303"/>
    </source>
</evidence>
<evidence type="ECO:0000256" key="11">
    <source>
        <dbReference type="ARBA" id="ARBA00023201"/>
    </source>
</evidence>
<dbReference type="Gene3D" id="1.10.287.770">
    <property type="entry name" value="YojJ-like"/>
    <property type="match status" value="1"/>
</dbReference>
<feature type="transmembrane region" description="Helical" evidence="15">
    <location>
        <begin position="64"/>
        <end position="86"/>
    </location>
</feature>
<dbReference type="GO" id="GO:0005886">
    <property type="term" value="C:plasma membrane"/>
    <property type="evidence" value="ECO:0007669"/>
    <property type="project" value="TreeGrafter"/>
</dbReference>
<evidence type="ECO:0000256" key="7">
    <source>
        <dbReference type="ARBA" id="ARBA00023053"/>
    </source>
</evidence>
<keyword evidence="16" id="KW-1185">Reference proteome</keyword>
<evidence type="ECO:0000256" key="1">
    <source>
        <dbReference type="ARBA" id="ARBA00004141"/>
    </source>
</evidence>
<keyword evidence="8 13" id="KW-0406">Ion transport</keyword>
<organism evidence="16 17">
    <name type="scientific">Acrobeloides nanus</name>
    <dbReference type="NCBI Taxonomy" id="290746"/>
    <lineage>
        <taxon>Eukaryota</taxon>
        <taxon>Metazoa</taxon>
        <taxon>Ecdysozoa</taxon>
        <taxon>Nematoda</taxon>
        <taxon>Chromadorea</taxon>
        <taxon>Rhabditida</taxon>
        <taxon>Tylenchina</taxon>
        <taxon>Cephalobomorpha</taxon>
        <taxon>Cephaloboidea</taxon>
        <taxon>Cephalobidae</taxon>
        <taxon>Acrobeloides</taxon>
    </lineage>
</organism>
<keyword evidence="11 13" id="KW-0739">Sodium transport</keyword>
<keyword evidence="7" id="KW-0915">Sodium</keyword>
<sequence>MSTPTTMPLSTTMAIPTNLASCVDWYETNTLMAEVYFERMDFESNVETPAYPVLYLLSDIGGQMGFWLGMSVISLIEIIFFFFNVFQCFCCPSKISDAKKIDNEPNTHKESSPRKLSSPESCLL</sequence>
<dbReference type="GO" id="GO:0015280">
    <property type="term" value="F:ligand-gated sodium channel activity"/>
    <property type="evidence" value="ECO:0007669"/>
    <property type="project" value="TreeGrafter"/>
</dbReference>